<organism evidence="2 3">
    <name type="scientific">Cyprinus carpio</name>
    <name type="common">Common carp</name>
    <dbReference type="NCBI Taxonomy" id="7962"/>
    <lineage>
        <taxon>Eukaryota</taxon>
        <taxon>Metazoa</taxon>
        <taxon>Chordata</taxon>
        <taxon>Craniata</taxon>
        <taxon>Vertebrata</taxon>
        <taxon>Euteleostomi</taxon>
        <taxon>Actinopterygii</taxon>
        <taxon>Neopterygii</taxon>
        <taxon>Teleostei</taxon>
        <taxon>Ostariophysi</taxon>
        <taxon>Cypriniformes</taxon>
        <taxon>Cyprinidae</taxon>
        <taxon>Cyprininae</taxon>
        <taxon>Cyprinus</taxon>
    </lineage>
</organism>
<feature type="domain" description="DUF4939" evidence="1">
    <location>
        <begin position="61"/>
        <end position="114"/>
    </location>
</feature>
<protein>
    <recommendedName>
        <fullName evidence="1">DUF4939 domain-containing protein</fullName>
    </recommendedName>
</protein>
<accession>A0A8C1NVM4</accession>
<evidence type="ECO:0000259" key="1">
    <source>
        <dbReference type="Pfam" id="PF16297"/>
    </source>
</evidence>
<evidence type="ECO:0000313" key="3">
    <source>
        <dbReference type="Proteomes" id="UP000694427"/>
    </source>
</evidence>
<dbReference type="AlphaFoldDB" id="A0A8C1NVM4"/>
<dbReference type="Ensembl" id="ENSCCRT00010108682.1">
    <property type="protein sequence ID" value="ENSCCRP00010097980.1"/>
    <property type="gene ID" value="ENSCCRG00010042940.1"/>
</dbReference>
<name>A0A8C1NVM4_CYPCA</name>
<proteinExistence type="predicted"/>
<dbReference type="Pfam" id="PF16297">
    <property type="entry name" value="DUF4939"/>
    <property type="match status" value="1"/>
</dbReference>
<dbReference type="InterPro" id="IPR032549">
    <property type="entry name" value="DUF4939"/>
</dbReference>
<sequence>MLIKGLILIKKILHCTAKHLLSHPQLVPSAPVTIASHHPLNLPCTAHVNRHLNTNYLHLGFILQCSLFVNANTCKFPNEATKVAFVISLLTGRALQWAEALWSSKSPVLSSFDQSPHLLNTHLTHSLTGWNQDCMDILCGSSACSSWTVVVALWRFRHID</sequence>
<reference evidence="2" key="1">
    <citation type="submission" date="2025-08" db="UniProtKB">
        <authorList>
            <consortium name="Ensembl"/>
        </authorList>
    </citation>
    <scope>IDENTIFICATION</scope>
</reference>
<reference evidence="2" key="2">
    <citation type="submission" date="2025-09" db="UniProtKB">
        <authorList>
            <consortium name="Ensembl"/>
        </authorList>
    </citation>
    <scope>IDENTIFICATION</scope>
</reference>
<dbReference type="Proteomes" id="UP000694427">
    <property type="component" value="Unplaced"/>
</dbReference>
<keyword evidence="3" id="KW-1185">Reference proteome</keyword>
<evidence type="ECO:0000313" key="2">
    <source>
        <dbReference type="Ensembl" id="ENSCCRP00010097980.1"/>
    </source>
</evidence>